<dbReference type="NCBIfam" id="TIGR01334">
    <property type="entry name" value="modD"/>
    <property type="match status" value="1"/>
</dbReference>
<evidence type="ECO:0000313" key="11">
    <source>
        <dbReference type="Proteomes" id="UP000290588"/>
    </source>
</evidence>
<feature type="domain" description="Quinolinate phosphoribosyl transferase C-terminal" evidence="6">
    <location>
        <begin position="106"/>
        <end position="265"/>
    </location>
</feature>
<accession>A0A347U4E6</accession>
<dbReference type="PANTHER" id="PTHR32179">
    <property type="entry name" value="NICOTINATE-NUCLEOTIDE PYROPHOSPHORYLASE [CARBOXYLATING]"/>
    <property type="match status" value="1"/>
</dbReference>
<dbReference type="RefSeq" id="WP_118915979.1">
    <property type="nucleotide sequence ID" value="NZ_CP032097.1"/>
</dbReference>
<evidence type="ECO:0000259" key="6">
    <source>
        <dbReference type="Pfam" id="PF01729"/>
    </source>
</evidence>
<dbReference type="InterPro" id="IPR027277">
    <property type="entry name" value="NadC/ModD"/>
</dbReference>
<dbReference type="PIRSF" id="PIRSF006250">
    <property type="entry name" value="NadC_ModD"/>
    <property type="match status" value="1"/>
</dbReference>
<comment type="similarity">
    <text evidence="1 5">Belongs to the NadC/ModD family.</text>
</comment>
<dbReference type="Proteomes" id="UP000262582">
    <property type="component" value="Chromosome"/>
</dbReference>
<dbReference type="GO" id="GO:0005737">
    <property type="term" value="C:cytoplasm"/>
    <property type="evidence" value="ECO:0007669"/>
    <property type="project" value="TreeGrafter"/>
</dbReference>
<dbReference type="EMBL" id="NXIG01000001">
    <property type="protein sequence ID" value="RXI32921.1"/>
    <property type="molecule type" value="Genomic_DNA"/>
</dbReference>
<name>A0A347U4E6_9BACT</name>
<keyword evidence="3 5" id="KW-0328">Glycosyltransferase</keyword>
<dbReference type="Gene3D" id="3.90.1170.20">
    <property type="entry name" value="Quinolinate phosphoribosyl transferase, N-terminal domain"/>
    <property type="match status" value="1"/>
</dbReference>
<dbReference type="SUPFAM" id="SSF54675">
    <property type="entry name" value="Nicotinate/Quinolinate PRTase N-terminal domain-like"/>
    <property type="match status" value="1"/>
</dbReference>
<evidence type="ECO:0000256" key="3">
    <source>
        <dbReference type="ARBA" id="ARBA00022676"/>
    </source>
</evidence>
<keyword evidence="10" id="KW-1185">Reference proteome</keyword>
<dbReference type="Pfam" id="PF02749">
    <property type="entry name" value="QRPTase_N"/>
    <property type="match status" value="1"/>
</dbReference>
<dbReference type="FunFam" id="3.20.20.70:FF:000030">
    <property type="entry name" value="Nicotinate-nucleotide pyrophosphorylase, carboxylating"/>
    <property type="match status" value="1"/>
</dbReference>
<evidence type="ECO:0000256" key="2">
    <source>
        <dbReference type="ARBA" id="ARBA00019205"/>
    </source>
</evidence>
<reference evidence="8 10" key="2">
    <citation type="submission" date="2018-08" db="EMBL/GenBank/DDBJ databases">
        <title>Complete genome of the Arcobacter ellisii type strain LMG 26155.</title>
        <authorList>
            <person name="Miller W.G."/>
            <person name="Yee E."/>
            <person name="Bono J.L."/>
        </authorList>
    </citation>
    <scope>NUCLEOTIDE SEQUENCE [LARGE SCALE GENOMIC DNA]</scope>
    <source>
        <strain evidence="8 10">LMG 26155</strain>
    </source>
</reference>
<feature type="domain" description="Quinolinate phosphoribosyl transferase N-terminal" evidence="7">
    <location>
        <begin position="21"/>
        <end position="104"/>
    </location>
</feature>
<sequence>MFNLSISELEKYIQDDLPYFDLTTSLQNCHDSHAQIEVYTREDIIVSCSEEAAKIAELLNCKVEFFVKSKTKLEKGSTILKFSGLYEDIHKAWRLTQILLEYSCKISTYSYEMNKKLKEKNPDCELLTTRKTFPFSKRFCIKAAICGGAMPHRLNLSETILFFDGHRILYKKSDEFYEDLKRIKRKIPEKKLNVESNNLQDSINLMKIGVDVIQLDKIDFEELEKIIEYKNENYPFVKILVAGGINLTNIEKYASYKIDGVVTSSVYNCGMANISSRLELN</sequence>
<dbReference type="SUPFAM" id="SSF51690">
    <property type="entry name" value="Nicotinate/Quinolinate PRTase C-terminal domain-like"/>
    <property type="match status" value="1"/>
</dbReference>
<dbReference type="PANTHER" id="PTHR32179:SF4">
    <property type="entry name" value="PYROPHOSPHORYLASE MODD-RELATED"/>
    <property type="match status" value="1"/>
</dbReference>
<dbReference type="EMBL" id="CP032097">
    <property type="protein sequence ID" value="AXX93724.1"/>
    <property type="molecule type" value="Genomic_DNA"/>
</dbReference>
<dbReference type="InterPro" id="IPR002638">
    <property type="entry name" value="Quinolinate_PRibosylTrfase_C"/>
</dbReference>
<keyword evidence="4 5" id="KW-0808">Transferase</keyword>
<dbReference type="Proteomes" id="UP000290588">
    <property type="component" value="Unassembled WGS sequence"/>
</dbReference>
<reference evidence="9 11" key="1">
    <citation type="submission" date="2017-09" db="EMBL/GenBank/DDBJ databases">
        <title>Genomics of the genus Arcobacter.</title>
        <authorList>
            <person name="Perez-Cataluna A."/>
            <person name="Figueras M.J."/>
            <person name="Salas-Masso N."/>
        </authorList>
    </citation>
    <scope>NUCLEOTIDE SEQUENCE [LARGE SCALE GENOMIC DNA]</scope>
    <source>
        <strain evidence="9 11">CECT 7837</strain>
    </source>
</reference>
<evidence type="ECO:0000256" key="5">
    <source>
        <dbReference type="PIRNR" id="PIRNR006250"/>
    </source>
</evidence>
<dbReference type="OrthoDB" id="9782546at2"/>
<evidence type="ECO:0000313" key="10">
    <source>
        <dbReference type="Proteomes" id="UP000262582"/>
    </source>
</evidence>
<dbReference type="Gene3D" id="3.20.20.70">
    <property type="entry name" value="Aldolase class I"/>
    <property type="match status" value="1"/>
</dbReference>
<proteinExistence type="inferred from homology"/>
<evidence type="ECO:0000256" key="4">
    <source>
        <dbReference type="ARBA" id="ARBA00022679"/>
    </source>
</evidence>
<evidence type="ECO:0000256" key="1">
    <source>
        <dbReference type="ARBA" id="ARBA00009400"/>
    </source>
</evidence>
<dbReference type="GO" id="GO:0009435">
    <property type="term" value="P:NAD+ biosynthetic process"/>
    <property type="evidence" value="ECO:0007669"/>
    <property type="project" value="InterPro"/>
</dbReference>
<evidence type="ECO:0000313" key="8">
    <source>
        <dbReference type="EMBL" id="AXX93724.1"/>
    </source>
</evidence>
<gene>
    <name evidence="9" type="primary">modD</name>
    <name evidence="8" type="ORF">AELL_0017</name>
    <name evidence="9" type="ORF">CP962_00515</name>
</gene>
<dbReference type="GO" id="GO:0034213">
    <property type="term" value="P:quinolinate catabolic process"/>
    <property type="evidence" value="ECO:0007669"/>
    <property type="project" value="TreeGrafter"/>
</dbReference>
<dbReference type="InterPro" id="IPR006242">
    <property type="entry name" value="ModD"/>
</dbReference>
<evidence type="ECO:0000313" key="9">
    <source>
        <dbReference type="EMBL" id="RXI32921.1"/>
    </source>
</evidence>
<dbReference type="GO" id="GO:0004514">
    <property type="term" value="F:nicotinate-nucleotide diphosphorylase (carboxylating) activity"/>
    <property type="evidence" value="ECO:0007669"/>
    <property type="project" value="InterPro"/>
</dbReference>
<protein>
    <recommendedName>
        <fullName evidence="2">Putative pyrophosphorylase ModD</fullName>
    </recommendedName>
</protein>
<evidence type="ECO:0000259" key="7">
    <source>
        <dbReference type="Pfam" id="PF02749"/>
    </source>
</evidence>
<dbReference type="InterPro" id="IPR022412">
    <property type="entry name" value="Quinolinate_PRibosylTrfase_N"/>
</dbReference>
<dbReference type="KEGG" id="aell:AELL_0017"/>
<dbReference type="AlphaFoldDB" id="A0A347U4E6"/>
<dbReference type="InterPro" id="IPR036068">
    <property type="entry name" value="Nicotinate_pribotase-like_C"/>
</dbReference>
<dbReference type="InterPro" id="IPR013785">
    <property type="entry name" value="Aldolase_TIM"/>
</dbReference>
<organism evidence="9 11">
    <name type="scientific">Arcobacter ellisii</name>
    <dbReference type="NCBI Taxonomy" id="913109"/>
    <lineage>
        <taxon>Bacteria</taxon>
        <taxon>Pseudomonadati</taxon>
        <taxon>Campylobacterota</taxon>
        <taxon>Epsilonproteobacteria</taxon>
        <taxon>Campylobacterales</taxon>
        <taxon>Arcobacteraceae</taxon>
        <taxon>Arcobacter</taxon>
    </lineage>
</organism>
<dbReference type="InterPro" id="IPR037128">
    <property type="entry name" value="Quinolinate_PRibosylTase_N_sf"/>
</dbReference>
<dbReference type="Pfam" id="PF01729">
    <property type="entry name" value="QRPTase_C"/>
    <property type="match status" value="1"/>
</dbReference>